<reference evidence="4" key="1">
    <citation type="submission" date="2024-07" db="EMBL/GenBank/DDBJ databases">
        <title>Identification and characteristics of an arsenic-resistant bacterial isolate, which belongs to a novel species.</title>
        <authorList>
            <person name="Juszczyk A."/>
            <person name="Kowalczyk A."/>
            <person name="Was K."/>
            <person name="Kosowicz W."/>
            <person name="Budzyn A."/>
            <person name="Latowski D."/>
        </authorList>
    </citation>
    <scope>NUCLEOTIDE SEQUENCE</scope>
    <source>
        <strain evidence="4">As8PL</strain>
    </source>
</reference>
<evidence type="ECO:0000256" key="2">
    <source>
        <dbReference type="PROSITE-ProRule" id="PRU00703"/>
    </source>
</evidence>
<dbReference type="InterPro" id="IPR000644">
    <property type="entry name" value="CBS_dom"/>
</dbReference>
<dbReference type="EMBL" id="CP162551">
    <property type="protein sequence ID" value="XDI37325.1"/>
    <property type="molecule type" value="Genomic_DNA"/>
</dbReference>
<dbReference type="Gene3D" id="3.10.580.10">
    <property type="entry name" value="CBS-domain"/>
    <property type="match status" value="1"/>
</dbReference>
<dbReference type="Pfam" id="PF00571">
    <property type="entry name" value="CBS"/>
    <property type="match status" value="2"/>
</dbReference>
<dbReference type="CDD" id="cd04643">
    <property type="entry name" value="CBS_pair_bac"/>
    <property type="match status" value="1"/>
</dbReference>
<keyword evidence="1 2" id="KW-0129">CBS domain</keyword>
<dbReference type="RefSeq" id="WP_368504682.1">
    <property type="nucleotide sequence ID" value="NZ_CP162551.1"/>
</dbReference>
<accession>A0AB39BV84</accession>
<dbReference type="PANTHER" id="PTHR43080">
    <property type="entry name" value="CBS DOMAIN-CONTAINING PROTEIN CBSX3, MITOCHONDRIAL"/>
    <property type="match status" value="1"/>
</dbReference>
<gene>
    <name evidence="4" type="primary">cbpB</name>
    <name evidence="4" type="ORF">AB3N04_03130</name>
</gene>
<dbReference type="PANTHER" id="PTHR43080:SF30">
    <property type="entry name" value="CYCLIC DI-AMP RECEPTOR B"/>
    <property type="match status" value="1"/>
</dbReference>
<dbReference type="PROSITE" id="PS51371">
    <property type="entry name" value="CBS"/>
    <property type="match status" value="1"/>
</dbReference>
<dbReference type="SUPFAM" id="SSF54631">
    <property type="entry name" value="CBS-domain pair"/>
    <property type="match status" value="1"/>
</dbReference>
<dbReference type="InterPro" id="IPR046342">
    <property type="entry name" value="CBS_dom_sf"/>
</dbReference>
<feature type="domain" description="CBS" evidence="3">
    <location>
        <begin position="19"/>
        <end position="79"/>
    </location>
</feature>
<proteinExistence type="predicted"/>
<evidence type="ECO:0000256" key="1">
    <source>
        <dbReference type="ARBA" id="ARBA00023122"/>
    </source>
</evidence>
<sequence>MIQHLKNKPLSDEEIFDMLIPSEKVAHVQLANPLEHALLVLIKSGYTAIPVLDPSFKLHGLISKSLILDSLLGLEQIEMDRLAEKNVGDVMEQNVPTIYIHETFAKALTLVINHPFICVLDKEQSFIALLTRRSILALVSKYLHQVEASS</sequence>
<dbReference type="InterPro" id="IPR048125">
    <property type="entry name" value="CBS_CbpB"/>
</dbReference>
<dbReference type="AlphaFoldDB" id="A0AB39BV84"/>
<name>A0AB39BV84_9BACI</name>
<protein>
    <submittedName>
        <fullName evidence="4">Cyclic-di-AMP-binding protein CbpB</fullName>
    </submittedName>
</protein>
<dbReference type="InterPro" id="IPR051257">
    <property type="entry name" value="Diverse_CBS-Domain"/>
</dbReference>
<evidence type="ECO:0000259" key="3">
    <source>
        <dbReference type="PROSITE" id="PS51371"/>
    </source>
</evidence>
<organism evidence="4">
    <name type="scientific">Alkalihalophilus sp. As8PL</name>
    <dbReference type="NCBI Taxonomy" id="3237103"/>
    <lineage>
        <taxon>Bacteria</taxon>
        <taxon>Bacillati</taxon>
        <taxon>Bacillota</taxon>
        <taxon>Bacilli</taxon>
        <taxon>Bacillales</taxon>
        <taxon>Bacillaceae</taxon>
        <taxon>Alkalihalophilus</taxon>
    </lineage>
</organism>
<dbReference type="NCBIfam" id="NF041630">
    <property type="entry name" value="CBS_CbpB"/>
    <property type="match status" value="1"/>
</dbReference>
<evidence type="ECO:0000313" key="4">
    <source>
        <dbReference type="EMBL" id="XDI37325.1"/>
    </source>
</evidence>